<dbReference type="EMBL" id="LS483346">
    <property type="protein sequence ID" value="SQF34943.1"/>
    <property type="molecule type" value="Genomic_DNA"/>
</dbReference>
<name>A0A2X3VV78_STRSA</name>
<dbReference type="RefSeq" id="WP_002924409.1">
    <property type="nucleotide sequence ID" value="NZ_CP071430.1"/>
</dbReference>
<sequence>MMKFGKFKNLQHVSTHLPQINIPRAKRLLINTFQQFLLENPLLIEELKEYYFHVIKIASQRSYEELLTLLAKYLELPYFSEIKYSLTNYRLVAKVEFENSMAESLKNQLLSDLILLINLTFDFSKVDNNKVFSFISKIDYTLLRELLDSTIEIMNNAENINYEKLSKLFTIISQDENIFENLQNSKSKKKILLSIIK</sequence>
<protein>
    <submittedName>
        <fullName evidence="1">Uncharacterized protein</fullName>
    </submittedName>
</protein>
<evidence type="ECO:0000313" key="2">
    <source>
        <dbReference type="Proteomes" id="UP000249623"/>
    </source>
</evidence>
<dbReference type="AlphaFoldDB" id="A0A2X3VV78"/>
<evidence type="ECO:0000313" key="1">
    <source>
        <dbReference type="EMBL" id="SQF34943.1"/>
    </source>
</evidence>
<gene>
    <name evidence="1" type="ORF">NCTC11085_01319</name>
</gene>
<reference evidence="1 2" key="1">
    <citation type="submission" date="2018-06" db="EMBL/GenBank/DDBJ databases">
        <authorList>
            <consortium name="Pathogen Informatics"/>
            <person name="Doyle S."/>
        </authorList>
    </citation>
    <scope>NUCLEOTIDE SEQUENCE [LARGE SCALE GENOMIC DNA]</scope>
    <source>
        <strain evidence="1 2">NCTC11085</strain>
    </source>
</reference>
<dbReference type="Proteomes" id="UP000249623">
    <property type="component" value="Chromosome 1"/>
</dbReference>
<accession>A0A2X3VV78</accession>
<organism evidence="1 2">
    <name type="scientific">Streptococcus sanguinis</name>
    <dbReference type="NCBI Taxonomy" id="1305"/>
    <lineage>
        <taxon>Bacteria</taxon>
        <taxon>Bacillati</taxon>
        <taxon>Bacillota</taxon>
        <taxon>Bacilli</taxon>
        <taxon>Lactobacillales</taxon>
        <taxon>Streptococcaceae</taxon>
        <taxon>Streptococcus</taxon>
    </lineage>
</organism>
<proteinExistence type="predicted"/>